<protein>
    <submittedName>
        <fullName evidence="1">CG31816</fullName>
    </submittedName>
</protein>
<dbReference type="EMBL" id="CP012523">
    <property type="protein sequence ID" value="ALC40019.1"/>
    <property type="molecule type" value="Genomic_DNA"/>
</dbReference>
<evidence type="ECO:0000313" key="1">
    <source>
        <dbReference type="EMBL" id="ALC40019.1"/>
    </source>
</evidence>
<dbReference type="OrthoDB" id="7762929at2759"/>
<reference evidence="1 2" key="1">
    <citation type="submission" date="2015-08" db="EMBL/GenBank/DDBJ databases">
        <title>Ancestral chromatin configuration constrains chromatin evolution on differentiating sex chromosomes in Drosophila.</title>
        <authorList>
            <person name="Zhou Q."/>
            <person name="Bachtrog D."/>
        </authorList>
    </citation>
    <scope>NUCLEOTIDE SEQUENCE [LARGE SCALE GENOMIC DNA]</scope>
    <source>
        <tissue evidence="1">Whole larvae</tissue>
    </source>
</reference>
<dbReference type="AlphaFoldDB" id="A0A0M3QU51"/>
<gene>
    <name evidence="1" type="ORF">Dbus_chr2Lg2104</name>
</gene>
<sequence length="101" mass="12011">MTKVEKTKEWSRSQICLPKDNLKTEGLLRAQRHVMVSTIETCCAPINMSMLIGMEYARMWQRNRDKYTVKRQAAMGGRDFKNDYAWWLKLHKTNRCFCSVF</sequence>
<proteinExistence type="predicted"/>
<accession>A0A0M3QU51</accession>
<dbReference type="Proteomes" id="UP000494163">
    <property type="component" value="Chromosome 2L"/>
</dbReference>
<dbReference type="OMA" id="ICKPKDN"/>
<organism evidence="1 2">
    <name type="scientific">Drosophila busckii</name>
    <name type="common">Fruit fly</name>
    <dbReference type="NCBI Taxonomy" id="30019"/>
    <lineage>
        <taxon>Eukaryota</taxon>
        <taxon>Metazoa</taxon>
        <taxon>Ecdysozoa</taxon>
        <taxon>Arthropoda</taxon>
        <taxon>Hexapoda</taxon>
        <taxon>Insecta</taxon>
        <taxon>Pterygota</taxon>
        <taxon>Neoptera</taxon>
        <taxon>Endopterygota</taxon>
        <taxon>Diptera</taxon>
        <taxon>Brachycera</taxon>
        <taxon>Muscomorpha</taxon>
        <taxon>Ephydroidea</taxon>
        <taxon>Drosophilidae</taxon>
        <taxon>Drosophila</taxon>
    </lineage>
</organism>
<keyword evidence="2" id="KW-1185">Reference proteome</keyword>
<evidence type="ECO:0000313" key="2">
    <source>
        <dbReference type="Proteomes" id="UP000494163"/>
    </source>
</evidence>
<name>A0A0M3QU51_DROBS</name>